<dbReference type="PROSITE" id="PS51192">
    <property type="entry name" value="HELICASE_ATP_BIND_1"/>
    <property type="match status" value="1"/>
</dbReference>
<comment type="function">
    <text evidence="12">Initiates the restart of stalled replication forks, which reloads the replicative helicase on sites other than the origin of replication. Recognizes and binds to abandoned replication forks and remodels them to uncover a helicase loading site. Promotes assembly of the primosome at these replication forks.</text>
</comment>
<sequence length="818" mass="94195">MGNLAAQVIIYNNSSKTDKPFTYLIEDRMKDNIQEGMRVAVPFGVGNRIIQGIVVRIFEWKDKTKNLKCIADALDFEPILSKNMIELSLWMRENYLCSYLDAFHLVMPPGDFKEIRTVLNVNNVSLKNLTKEEEKIVGYINQKGKCYLDDVKKFMDHENANKIINNLKKKNIVYNTLEIETKINKKLEKYISLSSNQSKDDILKDISSRGKKQIEVVNYLYKKKGAFIKNLMEDTKASYQTIKALADKGLIKVTETEVFRNVIKSDISPYKRFKLTPEQLKCFNTILDDINKNGSFLIHGVTGSGKTEIYLQIIEEMIKAGKDTIVLVPEISLTPQTIERFVGRFGSNVAVLHSKLSYGERFDEWRKIKEGKVKIAIGARSAVFAPFNNLGLIIIDEEHETSYKSGMNPKYSAYEVARKRCDMEGSSLILGTATPSVETYNSVLNGEIKLFVLKKRINNKKMPVMDIIDMREELNNGNNSIFSRKLYKEIEENLKEGKQTILFLNRRGYSTFVSCRKCGYVIKCKSCDITMTYHIQENKLKCHYCGKEMIAPKICPKCGSNYIKYFGIGTQKVEEQVKKYFPKASVERMDTDTVTKKGSHERIFGRMKRGETDILIGTQMISKGLDFPNVTLVGIIAADTSLNLPDYRSSERTFQLLTQVAGRAGRGDFEGRVIVQTYNPEHFSIQMAKDYNYEGFFDREILLRKEFEFPPFTNILSIIVYGKEKEQVINVSKDIHSEIIKNLELIYDYNLIRNIYGPNPALIEKIKDNYRWQILFKCSDEDLFQLKDIIRRVCINNRDDKKYRGVKFNIDINPSSIL</sequence>
<feature type="binding site" evidence="12">
    <location>
        <position position="555"/>
    </location>
    <ligand>
        <name>Zn(2+)</name>
        <dbReference type="ChEBI" id="CHEBI:29105"/>
        <label>1</label>
    </ligand>
</feature>
<dbReference type="InterPro" id="IPR001650">
    <property type="entry name" value="Helicase_C-like"/>
</dbReference>
<name>A0A410QCA5_9FIRM</name>
<dbReference type="Pfam" id="PF18319">
    <property type="entry name" value="Zn_ribbon_PriA"/>
    <property type="match status" value="1"/>
</dbReference>
<dbReference type="EC" id="5.6.2.4" evidence="12"/>
<comment type="similarity">
    <text evidence="12">Belongs to the helicase family. PriA subfamily.</text>
</comment>
<feature type="domain" description="Helicase C-terminal" evidence="14">
    <location>
        <begin position="550"/>
        <end position="717"/>
    </location>
</feature>
<dbReference type="CDD" id="cd17929">
    <property type="entry name" value="DEXHc_priA"/>
    <property type="match status" value="1"/>
</dbReference>
<dbReference type="PANTHER" id="PTHR30580:SF0">
    <property type="entry name" value="PRIMOSOMAL PROTEIN N"/>
    <property type="match status" value="1"/>
</dbReference>
<dbReference type="InterPro" id="IPR042115">
    <property type="entry name" value="PriA_3primeBD_sf"/>
</dbReference>
<feature type="binding site" evidence="12">
    <location>
        <position position="515"/>
    </location>
    <ligand>
        <name>Zn(2+)</name>
        <dbReference type="ChEBI" id="CHEBI:29105"/>
        <label>1</label>
    </ligand>
</feature>
<gene>
    <name evidence="12 15" type="primary">priA</name>
    <name evidence="15" type="ORF">EQM13_08135</name>
</gene>
<evidence type="ECO:0000259" key="13">
    <source>
        <dbReference type="PROSITE" id="PS51192"/>
    </source>
</evidence>
<feature type="binding site" evidence="12">
    <location>
        <position position="518"/>
    </location>
    <ligand>
        <name>Zn(2+)</name>
        <dbReference type="ChEBI" id="CHEBI:29105"/>
        <label>1</label>
    </ligand>
</feature>
<dbReference type="Pfam" id="PF18074">
    <property type="entry name" value="PriA_C"/>
    <property type="match status" value="1"/>
</dbReference>
<keyword evidence="7 12" id="KW-0862">Zinc</keyword>
<dbReference type="NCBIfam" id="TIGR00595">
    <property type="entry name" value="priA"/>
    <property type="match status" value="1"/>
</dbReference>
<dbReference type="GO" id="GO:0008270">
    <property type="term" value="F:zinc ion binding"/>
    <property type="evidence" value="ECO:0007669"/>
    <property type="project" value="UniProtKB-UniRule"/>
</dbReference>
<dbReference type="GO" id="GO:0005524">
    <property type="term" value="F:ATP binding"/>
    <property type="evidence" value="ECO:0007669"/>
    <property type="project" value="UniProtKB-UniRule"/>
</dbReference>
<evidence type="ECO:0000313" key="16">
    <source>
        <dbReference type="Proteomes" id="UP000287969"/>
    </source>
</evidence>
<feature type="binding site" evidence="12">
    <location>
        <position position="558"/>
    </location>
    <ligand>
        <name>Zn(2+)</name>
        <dbReference type="ChEBI" id="CHEBI:29105"/>
        <label>1</label>
    </ligand>
</feature>
<dbReference type="GO" id="GO:0006270">
    <property type="term" value="P:DNA replication initiation"/>
    <property type="evidence" value="ECO:0007669"/>
    <property type="project" value="TreeGrafter"/>
</dbReference>
<dbReference type="GO" id="GO:1990077">
    <property type="term" value="C:primosome complex"/>
    <property type="evidence" value="ECO:0007669"/>
    <property type="project" value="UniProtKB-UniRule"/>
</dbReference>
<dbReference type="SUPFAM" id="SSF52540">
    <property type="entry name" value="P-loop containing nucleoside triphosphate hydrolases"/>
    <property type="match status" value="2"/>
</dbReference>
<dbReference type="Pfam" id="PF17764">
    <property type="entry name" value="PriA_3primeBD"/>
    <property type="match status" value="1"/>
</dbReference>
<keyword evidence="8 12" id="KW-0067">ATP-binding</keyword>
<dbReference type="InterPro" id="IPR040498">
    <property type="entry name" value="PriA_CRR"/>
</dbReference>
<keyword evidence="10 12" id="KW-0413">Isomerase</keyword>
<dbReference type="RefSeq" id="WP_128752412.1">
    <property type="nucleotide sequence ID" value="NZ_CP035282.1"/>
</dbReference>
<evidence type="ECO:0000256" key="8">
    <source>
        <dbReference type="ARBA" id="ARBA00022840"/>
    </source>
</evidence>
<accession>A0A410QCA5</accession>
<dbReference type="Gene3D" id="3.40.1440.60">
    <property type="entry name" value="PriA, 3(prime) DNA-binding domain"/>
    <property type="match status" value="1"/>
</dbReference>
<evidence type="ECO:0000256" key="7">
    <source>
        <dbReference type="ARBA" id="ARBA00022833"/>
    </source>
</evidence>
<keyword evidence="1 12" id="KW-0639">Primosome</keyword>
<evidence type="ECO:0000313" key="15">
    <source>
        <dbReference type="EMBL" id="QAT61549.1"/>
    </source>
</evidence>
<dbReference type="Gene3D" id="3.40.50.300">
    <property type="entry name" value="P-loop containing nucleotide triphosphate hydrolases"/>
    <property type="match status" value="2"/>
</dbReference>
<evidence type="ECO:0000256" key="12">
    <source>
        <dbReference type="HAMAP-Rule" id="MF_00983"/>
    </source>
</evidence>
<dbReference type="GO" id="GO:0003677">
    <property type="term" value="F:DNA binding"/>
    <property type="evidence" value="ECO:0007669"/>
    <property type="project" value="UniProtKB-UniRule"/>
</dbReference>
<dbReference type="InterPro" id="IPR041236">
    <property type="entry name" value="PriA_C"/>
</dbReference>
<dbReference type="GO" id="GO:0043138">
    <property type="term" value="F:3'-5' DNA helicase activity"/>
    <property type="evidence" value="ECO:0007669"/>
    <property type="project" value="UniProtKB-EC"/>
</dbReference>
<comment type="catalytic activity">
    <reaction evidence="12">
        <text>Couples ATP hydrolysis with the unwinding of duplex DNA by translocating in the 3'-5' direction.</text>
        <dbReference type="EC" id="5.6.2.4"/>
    </reaction>
</comment>
<dbReference type="PROSITE" id="PS51194">
    <property type="entry name" value="HELICASE_CTER"/>
    <property type="match status" value="1"/>
</dbReference>
<evidence type="ECO:0000256" key="10">
    <source>
        <dbReference type="ARBA" id="ARBA00023235"/>
    </source>
</evidence>
<dbReference type="CDD" id="cd18804">
    <property type="entry name" value="SF2_C_priA"/>
    <property type="match status" value="1"/>
</dbReference>
<feature type="binding site" evidence="12">
    <location>
        <position position="527"/>
    </location>
    <ligand>
        <name>Zn(2+)</name>
        <dbReference type="ChEBI" id="CHEBI:29105"/>
        <label>2</label>
    </ligand>
</feature>
<dbReference type="Pfam" id="PF00270">
    <property type="entry name" value="DEAD"/>
    <property type="match status" value="1"/>
</dbReference>
<proteinExistence type="inferred from homology"/>
<dbReference type="PANTHER" id="PTHR30580">
    <property type="entry name" value="PRIMOSOMAL PROTEIN N"/>
    <property type="match status" value="1"/>
</dbReference>
<feature type="binding site" evidence="12">
    <location>
        <position position="542"/>
    </location>
    <ligand>
        <name>Zn(2+)</name>
        <dbReference type="ChEBI" id="CHEBI:29105"/>
        <label>2</label>
    </ligand>
</feature>
<dbReference type="FunFam" id="3.40.50.300:FF:000489">
    <property type="entry name" value="Primosome assembly protein PriA"/>
    <property type="match status" value="1"/>
</dbReference>
<feature type="domain" description="Helicase ATP-binding" evidence="13">
    <location>
        <begin position="287"/>
        <end position="453"/>
    </location>
</feature>
<dbReference type="Proteomes" id="UP000287969">
    <property type="component" value="Chromosome"/>
</dbReference>
<dbReference type="SMART" id="SM00490">
    <property type="entry name" value="HELICc"/>
    <property type="match status" value="1"/>
</dbReference>
<dbReference type="OrthoDB" id="9759544at2"/>
<feature type="binding site" evidence="12">
    <location>
        <position position="545"/>
    </location>
    <ligand>
        <name>Zn(2+)</name>
        <dbReference type="ChEBI" id="CHEBI:29105"/>
        <label>2</label>
    </ligand>
</feature>
<dbReference type="GO" id="GO:0006269">
    <property type="term" value="P:DNA replication, synthesis of primer"/>
    <property type="evidence" value="ECO:0007669"/>
    <property type="project" value="UniProtKB-KW"/>
</dbReference>
<keyword evidence="16" id="KW-1185">Reference proteome</keyword>
<dbReference type="EMBL" id="CP035282">
    <property type="protein sequence ID" value="QAT61549.1"/>
    <property type="molecule type" value="Genomic_DNA"/>
</dbReference>
<keyword evidence="9 12" id="KW-0238">DNA-binding</keyword>
<comment type="catalytic activity">
    <reaction evidence="11 12">
        <text>ATP + H2O = ADP + phosphate + H(+)</text>
        <dbReference type="Rhea" id="RHEA:13065"/>
        <dbReference type="ChEBI" id="CHEBI:15377"/>
        <dbReference type="ChEBI" id="CHEBI:15378"/>
        <dbReference type="ChEBI" id="CHEBI:30616"/>
        <dbReference type="ChEBI" id="CHEBI:43474"/>
        <dbReference type="ChEBI" id="CHEBI:456216"/>
        <dbReference type="EC" id="5.6.2.4"/>
    </reaction>
</comment>
<dbReference type="GO" id="GO:0006310">
    <property type="term" value="P:DNA recombination"/>
    <property type="evidence" value="ECO:0007669"/>
    <property type="project" value="InterPro"/>
</dbReference>
<keyword evidence="3 12" id="KW-0479">Metal-binding</keyword>
<dbReference type="Pfam" id="PF00271">
    <property type="entry name" value="Helicase_C"/>
    <property type="match status" value="1"/>
</dbReference>
<keyword evidence="2 12" id="KW-0235">DNA replication</keyword>
<evidence type="ECO:0000256" key="11">
    <source>
        <dbReference type="ARBA" id="ARBA00048988"/>
    </source>
</evidence>
<organism evidence="15 16">
    <name type="scientific">Acidilutibacter cellobiosedens</name>
    <dbReference type="NCBI Taxonomy" id="2507161"/>
    <lineage>
        <taxon>Bacteria</taxon>
        <taxon>Bacillati</taxon>
        <taxon>Bacillota</taxon>
        <taxon>Tissierellia</taxon>
        <taxon>Tissierellales</taxon>
        <taxon>Acidilutibacteraceae</taxon>
        <taxon>Acidilutibacter</taxon>
    </lineage>
</organism>
<dbReference type="InterPro" id="IPR041222">
    <property type="entry name" value="PriA_3primeBD"/>
</dbReference>
<protein>
    <recommendedName>
        <fullName evidence="12">Replication restart protein PriA</fullName>
    </recommendedName>
    <alternativeName>
        <fullName evidence="12">ATP-dependent DNA helicase PriA</fullName>
        <ecNumber evidence="12">5.6.2.4</ecNumber>
    </alternativeName>
    <alternativeName>
        <fullName evidence="12">DNA 3'-5' helicase PriA</fullName>
    </alternativeName>
</protein>
<dbReference type="InterPro" id="IPR027417">
    <property type="entry name" value="P-loop_NTPase"/>
</dbReference>
<evidence type="ECO:0000259" key="14">
    <source>
        <dbReference type="PROSITE" id="PS51194"/>
    </source>
</evidence>
<keyword evidence="6 12" id="KW-0347">Helicase</keyword>
<keyword evidence="4 12" id="KW-0547">Nucleotide-binding</keyword>
<comment type="subunit">
    <text evidence="12">Component of the replication restart primosome.</text>
</comment>
<dbReference type="InterPro" id="IPR014001">
    <property type="entry name" value="Helicase_ATP-bd"/>
</dbReference>
<evidence type="ECO:0000256" key="2">
    <source>
        <dbReference type="ARBA" id="ARBA00022705"/>
    </source>
</evidence>
<comment type="cofactor">
    <cofactor evidence="12">
        <name>Zn(2+)</name>
        <dbReference type="ChEBI" id="CHEBI:29105"/>
    </cofactor>
    <text evidence="12">Binds 2 zinc ions per subunit.</text>
</comment>
<evidence type="ECO:0000256" key="9">
    <source>
        <dbReference type="ARBA" id="ARBA00023125"/>
    </source>
</evidence>
<dbReference type="GO" id="GO:0016887">
    <property type="term" value="F:ATP hydrolysis activity"/>
    <property type="evidence" value="ECO:0007669"/>
    <property type="project" value="RHEA"/>
</dbReference>
<dbReference type="InterPro" id="IPR005259">
    <property type="entry name" value="PriA"/>
</dbReference>
<reference evidence="16" key="1">
    <citation type="submission" date="2019-01" db="EMBL/GenBank/DDBJ databases">
        <title>Draft genomes of a novel of Sporanaerobacter strains.</title>
        <authorList>
            <person name="Ma S."/>
        </authorList>
    </citation>
    <scope>NUCLEOTIDE SEQUENCE [LARGE SCALE GENOMIC DNA]</scope>
    <source>
        <strain evidence="16">NJN-17</strain>
    </source>
</reference>
<evidence type="ECO:0000256" key="3">
    <source>
        <dbReference type="ARBA" id="ARBA00022723"/>
    </source>
</evidence>
<dbReference type="SMART" id="SM00487">
    <property type="entry name" value="DEXDc"/>
    <property type="match status" value="1"/>
</dbReference>
<dbReference type="HAMAP" id="MF_00983">
    <property type="entry name" value="PriA"/>
    <property type="match status" value="1"/>
</dbReference>
<dbReference type="AlphaFoldDB" id="A0A410QCA5"/>
<dbReference type="NCBIfam" id="NF004066">
    <property type="entry name" value="PRK05580.1-3"/>
    <property type="match status" value="1"/>
</dbReference>
<dbReference type="GO" id="GO:0006302">
    <property type="term" value="P:double-strand break repair"/>
    <property type="evidence" value="ECO:0007669"/>
    <property type="project" value="InterPro"/>
</dbReference>
<feature type="binding site" evidence="12">
    <location>
        <position position="524"/>
    </location>
    <ligand>
        <name>Zn(2+)</name>
        <dbReference type="ChEBI" id="CHEBI:29105"/>
        <label>2</label>
    </ligand>
</feature>
<keyword evidence="5 12" id="KW-0378">Hydrolase</keyword>
<dbReference type="KEGG" id="spoa:EQM13_08135"/>
<evidence type="ECO:0000256" key="4">
    <source>
        <dbReference type="ARBA" id="ARBA00022741"/>
    </source>
</evidence>
<evidence type="ECO:0000256" key="5">
    <source>
        <dbReference type="ARBA" id="ARBA00022801"/>
    </source>
</evidence>
<evidence type="ECO:0000256" key="1">
    <source>
        <dbReference type="ARBA" id="ARBA00022515"/>
    </source>
</evidence>
<dbReference type="InterPro" id="IPR011545">
    <property type="entry name" value="DEAD/DEAH_box_helicase_dom"/>
</dbReference>
<evidence type="ECO:0000256" key="6">
    <source>
        <dbReference type="ARBA" id="ARBA00022806"/>
    </source>
</evidence>